<sequence>MTQIRQQPRRIVLAEPMVRGVKSHQEALETNGLWLFKHMSEPLLATEVGFHLSQGDLMAAKQAIFNAVLEFVRLANSNKYFGPNVVADCFLEASRFYDDAAVMLGLIKKPRLASHQERTADLAAEIATRLGLPTQKVQIIRRAALLHDCGKVAIDPAILFKEGQWEGDDLKTKEHHLMVGVEIVGAIRSLQAEARIIRDHHYRQGYLYHGVILKTRPDEQVAIESQILAAADIFDALTSPRANRSGYFFTAEAAFEIVETGNCKSGYGQPIDPKIITALKEIVLSPRHL</sequence>
<dbReference type="CDD" id="cd00077">
    <property type="entry name" value="HDc"/>
    <property type="match status" value="1"/>
</dbReference>
<dbReference type="InterPro" id="IPR037522">
    <property type="entry name" value="HD_GYP_dom"/>
</dbReference>
<dbReference type="PANTHER" id="PTHR45228:SF4">
    <property type="entry name" value="LIPOPROTEIN"/>
    <property type="match status" value="1"/>
</dbReference>
<dbReference type="NCBIfam" id="TIGR00277">
    <property type="entry name" value="HDIG"/>
    <property type="match status" value="1"/>
</dbReference>
<evidence type="ECO:0000259" key="1">
    <source>
        <dbReference type="PROSITE" id="PS51832"/>
    </source>
</evidence>
<reference evidence="2 3" key="1">
    <citation type="journal article" date="2016" name="Nat. Commun.">
        <title>Thousands of microbial genomes shed light on interconnected biogeochemical processes in an aquifer system.</title>
        <authorList>
            <person name="Anantharaman K."/>
            <person name="Brown C.T."/>
            <person name="Hug L.A."/>
            <person name="Sharon I."/>
            <person name="Castelle C.J."/>
            <person name="Probst A.J."/>
            <person name="Thomas B.C."/>
            <person name="Singh A."/>
            <person name="Wilkins M.J."/>
            <person name="Karaoz U."/>
            <person name="Brodie E.L."/>
            <person name="Williams K.H."/>
            <person name="Hubbard S.S."/>
            <person name="Banfield J.F."/>
        </authorList>
    </citation>
    <scope>NUCLEOTIDE SEQUENCE [LARGE SCALE GENOMIC DNA]</scope>
</reference>
<accession>A0A1F4TP97</accession>
<comment type="caution">
    <text evidence="2">The sequence shown here is derived from an EMBL/GenBank/DDBJ whole genome shotgun (WGS) entry which is preliminary data.</text>
</comment>
<proteinExistence type="predicted"/>
<dbReference type="InterPro" id="IPR003607">
    <property type="entry name" value="HD/PDEase_dom"/>
</dbReference>
<dbReference type="Pfam" id="PF13487">
    <property type="entry name" value="HD_5"/>
    <property type="match status" value="1"/>
</dbReference>
<evidence type="ECO:0000313" key="3">
    <source>
        <dbReference type="Proteomes" id="UP000177309"/>
    </source>
</evidence>
<dbReference type="PANTHER" id="PTHR45228">
    <property type="entry name" value="CYCLIC DI-GMP PHOSPHODIESTERASE TM_0186-RELATED"/>
    <property type="match status" value="1"/>
</dbReference>
<organism evidence="2 3">
    <name type="scientific">candidate division WOR-1 bacterium RIFOXYC2_FULL_41_25</name>
    <dbReference type="NCBI Taxonomy" id="1802586"/>
    <lineage>
        <taxon>Bacteria</taxon>
        <taxon>Bacillati</taxon>
        <taxon>Saganbacteria</taxon>
    </lineage>
</organism>
<dbReference type="InterPro" id="IPR006675">
    <property type="entry name" value="HDIG_dom"/>
</dbReference>
<feature type="domain" description="HD-GYP" evidence="1">
    <location>
        <begin position="90"/>
        <end position="288"/>
    </location>
</feature>
<dbReference type="EMBL" id="MEUI01000015">
    <property type="protein sequence ID" value="OGC34496.1"/>
    <property type="molecule type" value="Genomic_DNA"/>
</dbReference>
<dbReference type="Proteomes" id="UP000177309">
    <property type="component" value="Unassembled WGS sequence"/>
</dbReference>
<dbReference type="PROSITE" id="PS51832">
    <property type="entry name" value="HD_GYP"/>
    <property type="match status" value="1"/>
</dbReference>
<protein>
    <recommendedName>
        <fullName evidence="1">HD-GYP domain-containing protein</fullName>
    </recommendedName>
</protein>
<dbReference type="SUPFAM" id="SSF109604">
    <property type="entry name" value="HD-domain/PDEase-like"/>
    <property type="match status" value="1"/>
</dbReference>
<dbReference type="InterPro" id="IPR052020">
    <property type="entry name" value="Cyclic_di-GMP/3'3'-cGAMP_PDE"/>
</dbReference>
<dbReference type="Gene3D" id="1.10.3210.10">
    <property type="entry name" value="Hypothetical protein af1432"/>
    <property type="match status" value="1"/>
</dbReference>
<gene>
    <name evidence="2" type="ORF">A2462_04335</name>
</gene>
<dbReference type="AlphaFoldDB" id="A0A1F4TP97"/>
<dbReference type="SMART" id="SM00471">
    <property type="entry name" value="HDc"/>
    <property type="match status" value="1"/>
</dbReference>
<name>A0A1F4TP97_UNCSA</name>
<evidence type="ECO:0000313" key="2">
    <source>
        <dbReference type="EMBL" id="OGC34496.1"/>
    </source>
</evidence>